<gene>
    <name evidence="2" type="ORF">SAMN04488244_102318</name>
</gene>
<dbReference type="PROSITE" id="PS51257">
    <property type="entry name" value="PROKAR_LIPOPROTEIN"/>
    <property type="match status" value="1"/>
</dbReference>
<dbReference type="SUPFAM" id="SSF54001">
    <property type="entry name" value="Cysteine proteinases"/>
    <property type="match status" value="1"/>
</dbReference>
<accession>A0A1H5TMA5</accession>
<dbReference type="EMBL" id="FNVG01000002">
    <property type="protein sequence ID" value="SEF63992.1"/>
    <property type="molecule type" value="Genomic_DNA"/>
</dbReference>
<keyword evidence="3" id="KW-1185">Reference proteome</keyword>
<sequence length="495" mass="56641">MRKLLGIVFVLVLLTGCSSIGQNNLDSSDFPTKQQCWSEFEPEQEKNHSAMLNRQIKQFAIFHEQVVTNRQVTLRLFEQFEAHTSAEQSVSSSLQDALNKALINGLDKAKSYEQLVSDNWCWFTYLEQGVYQPSIMLGFSLELASALALYDAYVNVLIYANSNEKLRRFLNQEDIGYGKNSDSIQLLIDKAHNKTMLFRLQEQIMFFDQNIELFRALRGEPDIDYLLRSIEQSYSYQNLPKVSLEDYLSKVQTQSAVNIEDNLAEYNRIMVNGVSRTFGNVIGLFESRKGRLYQAPEVTIALEQTLEPGDILLEKTPFRLTDAFIPGYWGHAAIWIGSEAQLKALELWDNPLVIRYQDDISQGRGVAEALRSGVSLSPIADFLNVDDLVVLRNTTMSSEQKREVVILALRQIGKEYDFNYDVETTDKIVCSQLIYLAYPNIQWPTDKVAGRHTISPDNIAYQAVYGKKLQPYLLYIEGERISEDLSQSLRELHEK</sequence>
<dbReference type="Proteomes" id="UP000236721">
    <property type="component" value="Unassembled WGS sequence"/>
</dbReference>
<dbReference type="AlphaFoldDB" id="A0A1H5TMA5"/>
<evidence type="ECO:0000256" key="1">
    <source>
        <dbReference type="SAM" id="SignalP"/>
    </source>
</evidence>
<dbReference type="InterPro" id="IPR038765">
    <property type="entry name" value="Papain-like_cys_pep_sf"/>
</dbReference>
<dbReference type="Gene3D" id="3.90.1720.10">
    <property type="entry name" value="endopeptidase domain like (from Nostoc punctiforme)"/>
    <property type="match status" value="1"/>
</dbReference>
<evidence type="ECO:0000313" key="3">
    <source>
        <dbReference type="Proteomes" id="UP000236721"/>
    </source>
</evidence>
<feature type="signal peptide" evidence="1">
    <location>
        <begin position="1"/>
        <end position="21"/>
    </location>
</feature>
<keyword evidence="1" id="KW-0732">Signal</keyword>
<organism evidence="2 3">
    <name type="scientific">Vibrio hangzhouensis</name>
    <dbReference type="NCBI Taxonomy" id="462991"/>
    <lineage>
        <taxon>Bacteria</taxon>
        <taxon>Pseudomonadati</taxon>
        <taxon>Pseudomonadota</taxon>
        <taxon>Gammaproteobacteria</taxon>
        <taxon>Vibrionales</taxon>
        <taxon>Vibrionaceae</taxon>
        <taxon>Vibrio</taxon>
    </lineage>
</organism>
<proteinExistence type="predicted"/>
<dbReference type="InterPro" id="IPR024453">
    <property type="entry name" value="Peptidase_C92"/>
</dbReference>
<feature type="chain" id="PRO_5009285195" evidence="1">
    <location>
        <begin position="22"/>
        <end position="495"/>
    </location>
</feature>
<dbReference type="Pfam" id="PF05708">
    <property type="entry name" value="Peptidase_C92"/>
    <property type="match status" value="1"/>
</dbReference>
<name>A0A1H5TMA5_9VIBR</name>
<evidence type="ECO:0000313" key="2">
    <source>
        <dbReference type="EMBL" id="SEF63992.1"/>
    </source>
</evidence>
<protein>
    <submittedName>
        <fullName evidence="2">Permuted papain-like amidase enzyme, YaeF/YiiX, C92 family</fullName>
    </submittedName>
</protein>
<reference evidence="3" key="1">
    <citation type="submission" date="2016-10" db="EMBL/GenBank/DDBJ databases">
        <authorList>
            <person name="Varghese N."/>
            <person name="Submissions S."/>
        </authorList>
    </citation>
    <scope>NUCLEOTIDE SEQUENCE [LARGE SCALE GENOMIC DNA]</scope>
    <source>
        <strain evidence="3">CGMCC 1.7062</strain>
    </source>
</reference>